<organism evidence="5 6">
    <name type="scientific">Compostibacter hankyongensis</name>
    <dbReference type="NCBI Taxonomy" id="1007089"/>
    <lineage>
        <taxon>Bacteria</taxon>
        <taxon>Pseudomonadati</taxon>
        <taxon>Bacteroidota</taxon>
        <taxon>Chitinophagia</taxon>
        <taxon>Chitinophagales</taxon>
        <taxon>Chitinophagaceae</taxon>
        <taxon>Compostibacter</taxon>
    </lineage>
</organism>
<keyword evidence="6" id="KW-1185">Reference proteome</keyword>
<dbReference type="PANTHER" id="PTHR43179">
    <property type="entry name" value="RHAMNOSYLTRANSFERASE WBBL"/>
    <property type="match status" value="1"/>
</dbReference>
<dbReference type="RefSeq" id="WP_344979719.1">
    <property type="nucleotide sequence ID" value="NZ_BAABFN010000005.1"/>
</dbReference>
<dbReference type="SUPFAM" id="SSF53448">
    <property type="entry name" value="Nucleotide-diphospho-sugar transferases"/>
    <property type="match status" value="1"/>
</dbReference>
<evidence type="ECO:0000313" key="5">
    <source>
        <dbReference type="EMBL" id="GAA4313958.1"/>
    </source>
</evidence>
<evidence type="ECO:0000259" key="4">
    <source>
        <dbReference type="Pfam" id="PF00535"/>
    </source>
</evidence>
<keyword evidence="2" id="KW-0328">Glycosyltransferase</keyword>
<sequence>MSFPAVAVVILNWNGRSFLERFLPSVCASTYPNLRIYVADNASTDDSIALVTSRFPQVTVIRNTENEGFAGGYNRALRQVDAAYYVLLNQDVEVEPGWIEPVIALLEQTPRAGAAQPKLRSWHNRDHFEYAGAAGGWIDRWGFTFCRGRLFDTVEPDHGQYNDVAEVFWASGAALFVKASLYRELGGLDADFFAHMEEVDLCWRLQRAGYRVLYCPDGIVYHVGGGSLPQGNPRKVYLNFRNNLMLLHKNLPRGERRWVLPVRLMLDGFAAIRSLLQGRPAEVTAILRAHRDYYKWRKTYRSPSDRQAAPLGKLPGAYTGSIIVQYFLLGRKRFSRLSGIPRKTS</sequence>
<gene>
    <name evidence="5" type="ORF">GCM10023143_24570</name>
</gene>
<name>A0ABP8FZ29_9BACT</name>
<protein>
    <submittedName>
        <fullName evidence="5">Glycosyltransferase family 2 protein</fullName>
    </submittedName>
</protein>
<dbReference type="InterPro" id="IPR029044">
    <property type="entry name" value="Nucleotide-diphossugar_trans"/>
</dbReference>
<evidence type="ECO:0000256" key="3">
    <source>
        <dbReference type="ARBA" id="ARBA00022679"/>
    </source>
</evidence>
<proteinExistence type="inferred from homology"/>
<dbReference type="Gene3D" id="3.90.550.10">
    <property type="entry name" value="Spore Coat Polysaccharide Biosynthesis Protein SpsA, Chain A"/>
    <property type="match status" value="1"/>
</dbReference>
<keyword evidence="3" id="KW-0808">Transferase</keyword>
<comment type="caution">
    <text evidence="5">The sequence shown here is derived from an EMBL/GenBank/DDBJ whole genome shotgun (WGS) entry which is preliminary data.</text>
</comment>
<dbReference type="PANTHER" id="PTHR43179:SF12">
    <property type="entry name" value="GALACTOFURANOSYLTRANSFERASE GLFT2"/>
    <property type="match status" value="1"/>
</dbReference>
<dbReference type="Pfam" id="PF00535">
    <property type="entry name" value="Glycos_transf_2"/>
    <property type="match status" value="1"/>
</dbReference>
<comment type="similarity">
    <text evidence="1">Belongs to the glycosyltransferase 2 family.</text>
</comment>
<reference evidence="6" key="1">
    <citation type="journal article" date="2019" name="Int. J. Syst. Evol. Microbiol.">
        <title>The Global Catalogue of Microorganisms (GCM) 10K type strain sequencing project: providing services to taxonomists for standard genome sequencing and annotation.</title>
        <authorList>
            <consortium name="The Broad Institute Genomics Platform"/>
            <consortium name="The Broad Institute Genome Sequencing Center for Infectious Disease"/>
            <person name="Wu L."/>
            <person name="Ma J."/>
        </authorList>
    </citation>
    <scope>NUCLEOTIDE SEQUENCE [LARGE SCALE GENOMIC DNA]</scope>
    <source>
        <strain evidence="6">JCM 17664</strain>
    </source>
</reference>
<dbReference type="Proteomes" id="UP001501207">
    <property type="component" value="Unassembled WGS sequence"/>
</dbReference>
<evidence type="ECO:0000256" key="1">
    <source>
        <dbReference type="ARBA" id="ARBA00006739"/>
    </source>
</evidence>
<feature type="domain" description="Glycosyltransferase 2-like" evidence="4">
    <location>
        <begin position="8"/>
        <end position="116"/>
    </location>
</feature>
<dbReference type="InterPro" id="IPR001173">
    <property type="entry name" value="Glyco_trans_2-like"/>
</dbReference>
<accession>A0ABP8FZ29</accession>
<evidence type="ECO:0000256" key="2">
    <source>
        <dbReference type="ARBA" id="ARBA00022676"/>
    </source>
</evidence>
<evidence type="ECO:0000313" key="6">
    <source>
        <dbReference type="Proteomes" id="UP001501207"/>
    </source>
</evidence>
<dbReference type="CDD" id="cd04186">
    <property type="entry name" value="GT_2_like_c"/>
    <property type="match status" value="1"/>
</dbReference>
<dbReference type="EMBL" id="BAABFN010000005">
    <property type="protein sequence ID" value="GAA4313958.1"/>
    <property type="molecule type" value="Genomic_DNA"/>
</dbReference>